<reference evidence="1 2" key="2">
    <citation type="journal article" date="2022" name="Mol. Ecol. Resour.">
        <title>The genomes of chicory, endive, great burdock and yacon provide insights into Asteraceae paleo-polyploidization history and plant inulin production.</title>
        <authorList>
            <person name="Fan W."/>
            <person name="Wang S."/>
            <person name="Wang H."/>
            <person name="Wang A."/>
            <person name="Jiang F."/>
            <person name="Liu H."/>
            <person name="Zhao H."/>
            <person name="Xu D."/>
            <person name="Zhang Y."/>
        </authorList>
    </citation>
    <scope>NUCLEOTIDE SEQUENCE [LARGE SCALE GENOMIC DNA]</scope>
    <source>
        <strain evidence="2">cv. Punajuju</strain>
        <tissue evidence="1">Leaves</tissue>
    </source>
</reference>
<proteinExistence type="predicted"/>
<reference evidence="2" key="1">
    <citation type="journal article" date="2022" name="Mol. Ecol. Resour.">
        <title>The genomes of chicory, endive, great burdock and yacon provide insights into Asteraceae palaeo-polyploidization history and plant inulin production.</title>
        <authorList>
            <person name="Fan W."/>
            <person name="Wang S."/>
            <person name="Wang H."/>
            <person name="Wang A."/>
            <person name="Jiang F."/>
            <person name="Liu H."/>
            <person name="Zhao H."/>
            <person name="Xu D."/>
            <person name="Zhang Y."/>
        </authorList>
    </citation>
    <scope>NUCLEOTIDE SEQUENCE [LARGE SCALE GENOMIC DNA]</scope>
    <source>
        <strain evidence="2">cv. Punajuju</strain>
    </source>
</reference>
<keyword evidence="2" id="KW-1185">Reference proteome</keyword>
<dbReference type="Proteomes" id="UP001055811">
    <property type="component" value="Linkage Group LG04"/>
</dbReference>
<evidence type="ECO:0000313" key="2">
    <source>
        <dbReference type="Proteomes" id="UP001055811"/>
    </source>
</evidence>
<sequence length="184" mass="21038">MACLNMQLNNEQQQGGFLGPRISFSNDFGDIQQAAANTKHTSYREDPVTSDFEFSVPCFASNSADELFFKAKLLPLKEKVVTLRDELLAANDDDDDIIFPKSSGWWRFGRSESLNHAKKVDHKNHGGLETIDEGNQYHRHDINAYSDLEDLGSITIRRQFCLTVVIRYEYKQLFLQEMIDGIGR</sequence>
<name>A0ACB9E2X2_CICIN</name>
<gene>
    <name evidence="1" type="ORF">L2E82_25198</name>
</gene>
<comment type="caution">
    <text evidence="1">The sequence shown here is derived from an EMBL/GenBank/DDBJ whole genome shotgun (WGS) entry which is preliminary data.</text>
</comment>
<organism evidence="1 2">
    <name type="scientific">Cichorium intybus</name>
    <name type="common">Chicory</name>
    <dbReference type="NCBI Taxonomy" id="13427"/>
    <lineage>
        <taxon>Eukaryota</taxon>
        <taxon>Viridiplantae</taxon>
        <taxon>Streptophyta</taxon>
        <taxon>Embryophyta</taxon>
        <taxon>Tracheophyta</taxon>
        <taxon>Spermatophyta</taxon>
        <taxon>Magnoliopsida</taxon>
        <taxon>eudicotyledons</taxon>
        <taxon>Gunneridae</taxon>
        <taxon>Pentapetalae</taxon>
        <taxon>asterids</taxon>
        <taxon>campanulids</taxon>
        <taxon>Asterales</taxon>
        <taxon>Asteraceae</taxon>
        <taxon>Cichorioideae</taxon>
        <taxon>Cichorieae</taxon>
        <taxon>Cichoriinae</taxon>
        <taxon>Cichorium</taxon>
    </lineage>
</organism>
<protein>
    <submittedName>
        <fullName evidence="1">Uncharacterized protein</fullName>
    </submittedName>
</protein>
<evidence type="ECO:0000313" key="1">
    <source>
        <dbReference type="EMBL" id="KAI3753152.1"/>
    </source>
</evidence>
<dbReference type="EMBL" id="CM042012">
    <property type="protein sequence ID" value="KAI3753152.1"/>
    <property type="molecule type" value="Genomic_DNA"/>
</dbReference>
<accession>A0ACB9E2X2</accession>